<evidence type="ECO:0000313" key="2">
    <source>
        <dbReference type="EMBL" id="MBU2693219.1"/>
    </source>
</evidence>
<sequence>MLFRKLLLLTTLLIYCGVLVGCGKDSASERRVLLATTTSTAHSGLLDHLINAFTESTGIRVDFVAVGTGAALKLGEKGDVDVVLVHAAPAEKEFISAGYGEKRIPVMYNDYVLLGPPEDPAGISKCSSFQDAMRSIAEKRAPFISRGDNSGTHMKERACWDLLGITPSGSWYTEAGQGMGGCLLLASETKAYVLSDRGTYLSRFDDLAIQILYEGDPLLYNPYTIMIVKRNLRPDGNYAEAKTFADWLVSAAGQERIAAFRANGKQLFYPDAEGKYAQ</sequence>
<dbReference type="AlphaFoldDB" id="A0A948W824"/>
<dbReference type="PANTHER" id="PTHR37945:SF1">
    <property type="entry name" value="EXTRACELLULAR TUNGSTATE BINDING PROTEIN"/>
    <property type="match status" value="1"/>
</dbReference>
<dbReference type="InterPro" id="IPR052738">
    <property type="entry name" value="ABC-Tungstate_binding"/>
</dbReference>
<dbReference type="EMBL" id="JAHJDP010000117">
    <property type="protein sequence ID" value="MBU2693219.1"/>
    <property type="molecule type" value="Genomic_DNA"/>
</dbReference>
<evidence type="ECO:0000259" key="1">
    <source>
        <dbReference type="Pfam" id="PF12849"/>
    </source>
</evidence>
<dbReference type="Proteomes" id="UP000777784">
    <property type="component" value="Unassembled WGS sequence"/>
</dbReference>
<dbReference type="PROSITE" id="PS51257">
    <property type="entry name" value="PROKAR_LIPOPROTEIN"/>
    <property type="match status" value="1"/>
</dbReference>
<accession>A0A948W824</accession>
<dbReference type="PANTHER" id="PTHR37945">
    <property type="entry name" value="EXTRACELLULAR TUNGSTATE BINDING PROTEIN"/>
    <property type="match status" value="1"/>
</dbReference>
<evidence type="ECO:0000313" key="3">
    <source>
        <dbReference type="Proteomes" id="UP000777784"/>
    </source>
</evidence>
<proteinExistence type="predicted"/>
<name>A0A948W824_UNCEI</name>
<feature type="domain" description="PBP" evidence="1">
    <location>
        <begin position="27"/>
        <end position="251"/>
    </location>
</feature>
<reference evidence="2" key="1">
    <citation type="submission" date="2021-05" db="EMBL/GenBank/DDBJ databases">
        <title>Energy efficiency and biological interactions define the core microbiome of deep oligotrophic groundwater.</title>
        <authorList>
            <person name="Mehrshad M."/>
            <person name="Lopez-Fernandez M."/>
            <person name="Bell E."/>
            <person name="Bernier-Latmani R."/>
            <person name="Bertilsson S."/>
            <person name="Dopson M."/>
        </authorList>
    </citation>
    <scope>NUCLEOTIDE SEQUENCE</scope>
    <source>
        <strain evidence="2">Modern_marine.mb.64</strain>
    </source>
</reference>
<dbReference type="InterPro" id="IPR024370">
    <property type="entry name" value="PBP_domain"/>
</dbReference>
<dbReference type="Gene3D" id="3.40.190.10">
    <property type="entry name" value="Periplasmic binding protein-like II"/>
    <property type="match status" value="2"/>
</dbReference>
<dbReference type="Pfam" id="PF12849">
    <property type="entry name" value="PBP_like_2"/>
    <property type="match status" value="1"/>
</dbReference>
<gene>
    <name evidence="2" type="ORF">KJ970_20065</name>
</gene>
<organism evidence="2 3">
    <name type="scientific">Eiseniibacteriota bacterium</name>
    <dbReference type="NCBI Taxonomy" id="2212470"/>
    <lineage>
        <taxon>Bacteria</taxon>
        <taxon>Candidatus Eiseniibacteriota</taxon>
    </lineage>
</organism>
<protein>
    <submittedName>
        <fullName evidence="2">Substrate-binding domain-containing protein</fullName>
    </submittedName>
</protein>
<comment type="caution">
    <text evidence="2">The sequence shown here is derived from an EMBL/GenBank/DDBJ whole genome shotgun (WGS) entry which is preliminary data.</text>
</comment>
<dbReference type="SUPFAM" id="SSF53850">
    <property type="entry name" value="Periplasmic binding protein-like II"/>
    <property type="match status" value="1"/>
</dbReference>